<dbReference type="SMART" id="SM00291">
    <property type="entry name" value="ZnF_ZZ"/>
    <property type="match status" value="1"/>
</dbReference>
<evidence type="ECO:0000256" key="2">
    <source>
        <dbReference type="ARBA" id="ARBA00006459"/>
    </source>
</evidence>
<dbReference type="PROSITE" id="PS50267">
    <property type="entry name" value="NA_NEUROTRAN_SYMP_3"/>
    <property type="match status" value="1"/>
</dbReference>
<feature type="transmembrane region" description="Helical" evidence="16">
    <location>
        <begin position="587"/>
        <end position="610"/>
    </location>
</feature>
<evidence type="ECO:0000256" key="4">
    <source>
        <dbReference type="ARBA" id="ARBA00022692"/>
    </source>
</evidence>
<feature type="transmembrane region" description="Helical" evidence="16">
    <location>
        <begin position="453"/>
        <end position="476"/>
    </location>
</feature>
<keyword evidence="11" id="KW-0915">Sodium</keyword>
<feature type="binding site" evidence="11">
    <location>
        <position position="179"/>
    </location>
    <ligand>
        <name>Na(+)</name>
        <dbReference type="ChEBI" id="CHEBI:29101"/>
        <label>1</label>
    </ligand>
</feature>
<dbReference type="PANTHER" id="PTHR11616">
    <property type="entry name" value="SODIUM/CHLORIDE DEPENDENT TRANSPORTER"/>
    <property type="match status" value="1"/>
</dbReference>
<feature type="binding site" evidence="11">
    <location>
        <position position="182"/>
    </location>
    <ligand>
        <name>Na(+)</name>
        <dbReference type="ChEBI" id="CHEBI:29101"/>
        <label>1</label>
    </ligand>
</feature>
<keyword evidence="12" id="KW-1015">Disulfide bond</keyword>
<dbReference type="Gene3D" id="3.30.60.90">
    <property type="match status" value="1"/>
</dbReference>
<feature type="binding site" evidence="11">
    <location>
        <position position="186"/>
    </location>
    <ligand>
        <name>Na(+)</name>
        <dbReference type="ChEBI" id="CHEBI:29101"/>
        <label>1</label>
    </ligand>
</feature>
<keyword evidence="8 14" id="KW-0769">Symport</keyword>
<dbReference type="GO" id="GO:0006865">
    <property type="term" value="P:amino acid transport"/>
    <property type="evidence" value="ECO:0007669"/>
    <property type="project" value="TreeGrafter"/>
</dbReference>
<dbReference type="STRING" id="66420.A0A194QBN1"/>
<dbReference type="Pfam" id="PF00569">
    <property type="entry name" value="ZZ"/>
    <property type="match status" value="1"/>
</dbReference>
<feature type="transmembrane region" description="Helical" evidence="16">
    <location>
        <begin position="557"/>
        <end position="581"/>
    </location>
</feature>
<dbReference type="PRINTS" id="PR00176">
    <property type="entry name" value="NANEUSMPORT"/>
</dbReference>
<evidence type="ECO:0000256" key="6">
    <source>
        <dbReference type="ARBA" id="ARBA00022771"/>
    </source>
</evidence>
<evidence type="ECO:0000256" key="14">
    <source>
        <dbReference type="RuleBase" id="RU003732"/>
    </source>
</evidence>
<feature type="transmembrane region" description="Helical" evidence="16">
    <location>
        <begin position="671"/>
        <end position="690"/>
    </location>
</feature>
<accession>A0A194QBN1</accession>
<dbReference type="InterPro" id="IPR011992">
    <property type="entry name" value="EF-hand-dom_pair"/>
</dbReference>
<dbReference type="GO" id="GO:0046716">
    <property type="term" value="P:muscle cell cellular homeostasis"/>
    <property type="evidence" value="ECO:0007669"/>
    <property type="project" value="UniProtKB-ARBA"/>
</dbReference>
<dbReference type="Pfam" id="PF09068">
    <property type="entry name" value="EF-hand_2"/>
    <property type="match status" value="1"/>
</dbReference>
<dbReference type="InterPro" id="IPR000175">
    <property type="entry name" value="Na/ntran_symport"/>
</dbReference>
<feature type="domain" description="ZZ-type" evidence="17">
    <location>
        <begin position="982"/>
        <end position="1038"/>
    </location>
</feature>
<comment type="subcellular location">
    <subcellularLocation>
        <location evidence="1">Membrane</location>
        <topology evidence="1">Multi-pass membrane protein</topology>
    </subcellularLocation>
</comment>
<feature type="binding site" evidence="11">
    <location>
        <position position="527"/>
    </location>
    <ligand>
        <name>Na(+)</name>
        <dbReference type="ChEBI" id="CHEBI:29101"/>
        <label>1</label>
    </ligand>
</feature>
<dbReference type="GO" id="GO:0016010">
    <property type="term" value="C:dystrophin-associated glycoprotein complex"/>
    <property type="evidence" value="ECO:0007669"/>
    <property type="project" value="UniProtKB-ARBA"/>
</dbReference>
<dbReference type="SUPFAM" id="SSF161070">
    <property type="entry name" value="SNF-like"/>
    <property type="match status" value="1"/>
</dbReference>
<feature type="region of interest" description="Disordered" evidence="15">
    <location>
        <begin position="1145"/>
        <end position="1175"/>
    </location>
</feature>
<feature type="transmembrane region" description="Helical" evidence="16">
    <location>
        <begin position="424"/>
        <end position="441"/>
    </location>
</feature>
<proteinExistence type="inferred from homology"/>
<dbReference type="InterPro" id="IPR000433">
    <property type="entry name" value="Znf_ZZ"/>
</dbReference>
<evidence type="ECO:0000313" key="18">
    <source>
        <dbReference type="EMBL" id="KPJ00846.1"/>
    </source>
</evidence>
<name>A0A194QBN1_PAPXU</name>
<keyword evidence="19" id="KW-1185">Reference proteome</keyword>
<evidence type="ECO:0000256" key="5">
    <source>
        <dbReference type="ARBA" id="ARBA00022723"/>
    </source>
</evidence>
<feature type="compositionally biased region" description="Basic and acidic residues" evidence="15">
    <location>
        <begin position="1377"/>
        <end position="1390"/>
    </location>
</feature>
<feature type="binding site" evidence="11">
    <location>
        <position position="181"/>
    </location>
    <ligand>
        <name>Na(+)</name>
        <dbReference type="ChEBI" id="CHEBI:29101"/>
        <label>1</label>
    </ligand>
</feature>
<feature type="binding site" evidence="11">
    <location>
        <position position="524"/>
    </location>
    <ligand>
        <name>Na(+)</name>
        <dbReference type="ChEBI" id="CHEBI:29101"/>
        <label>1</label>
    </ligand>
</feature>
<evidence type="ECO:0000256" key="13">
    <source>
        <dbReference type="PROSITE-ProRule" id="PRU00228"/>
    </source>
</evidence>
<dbReference type="GO" id="GO:0008270">
    <property type="term" value="F:zinc ion binding"/>
    <property type="evidence" value="ECO:0007669"/>
    <property type="project" value="UniProtKB-KW"/>
</dbReference>
<evidence type="ECO:0000256" key="8">
    <source>
        <dbReference type="ARBA" id="ARBA00022847"/>
    </source>
</evidence>
<dbReference type="Pfam" id="PF09069">
    <property type="entry name" value="EF-hand_3"/>
    <property type="match status" value="1"/>
</dbReference>
<dbReference type="PROSITE" id="PS01357">
    <property type="entry name" value="ZF_ZZ_1"/>
    <property type="match status" value="1"/>
</dbReference>
<feature type="region of interest" description="Disordered" evidence="15">
    <location>
        <begin position="92"/>
        <end position="116"/>
    </location>
</feature>
<dbReference type="InterPro" id="IPR043145">
    <property type="entry name" value="Znf_ZZ_sf"/>
</dbReference>
<feature type="region of interest" description="Disordered" evidence="15">
    <location>
        <begin position="1367"/>
        <end position="1408"/>
    </location>
</feature>
<dbReference type="SUPFAM" id="SSF47473">
    <property type="entry name" value="EF-hand"/>
    <property type="match status" value="2"/>
</dbReference>
<dbReference type="GO" id="GO:0035725">
    <property type="term" value="P:sodium ion transmembrane transport"/>
    <property type="evidence" value="ECO:0007669"/>
    <property type="project" value="TreeGrafter"/>
</dbReference>
<dbReference type="CDD" id="cd16244">
    <property type="entry name" value="EFh_DTN"/>
    <property type="match status" value="1"/>
</dbReference>
<feature type="transmembrane region" description="Helical" evidence="16">
    <location>
        <begin position="381"/>
        <end position="404"/>
    </location>
</feature>
<evidence type="ECO:0000256" key="12">
    <source>
        <dbReference type="PIRSR" id="PIRSR600175-2"/>
    </source>
</evidence>
<gene>
    <name evidence="18" type="ORF">RR46_07685</name>
</gene>
<evidence type="ECO:0000256" key="3">
    <source>
        <dbReference type="ARBA" id="ARBA00022448"/>
    </source>
</evidence>
<keyword evidence="6 13" id="KW-0863">Zinc-finger</keyword>
<evidence type="ECO:0000313" key="19">
    <source>
        <dbReference type="Proteomes" id="UP000053268"/>
    </source>
</evidence>
<feature type="region of interest" description="Disordered" evidence="15">
    <location>
        <begin position="1256"/>
        <end position="1342"/>
    </location>
</feature>
<dbReference type="GO" id="GO:0050804">
    <property type="term" value="P:modulation of chemical synaptic transmission"/>
    <property type="evidence" value="ECO:0007669"/>
    <property type="project" value="UniProtKB-ARBA"/>
</dbReference>
<evidence type="ECO:0000256" key="10">
    <source>
        <dbReference type="ARBA" id="ARBA00023136"/>
    </source>
</evidence>
<evidence type="ECO:0000259" key="17">
    <source>
        <dbReference type="PROSITE" id="PS50135"/>
    </source>
</evidence>
<keyword evidence="5 11" id="KW-0479">Metal-binding</keyword>
<evidence type="ECO:0000256" key="1">
    <source>
        <dbReference type="ARBA" id="ARBA00004141"/>
    </source>
</evidence>
<feature type="transmembrane region" description="Helical" evidence="16">
    <location>
        <begin position="245"/>
        <end position="272"/>
    </location>
</feature>
<keyword evidence="10 16" id="KW-0472">Membrane</keyword>
<reference evidence="18 19" key="1">
    <citation type="journal article" date="2015" name="Nat. Commun.">
        <title>Outbred genome sequencing and CRISPR/Cas9 gene editing in butterflies.</title>
        <authorList>
            <person name="Li X."/>
            <person name="Fan D."/>
            <person name="Zhang W."/>
            <person name="Liu G."/>
            <person name="Zhang L."/>
            <person name="Zhao L."/>
            <person name="Fang X."/>
            <person name="Chen L."/>
            <person name="Dong Y."/>
            <person name="Chen Y."/>
            <person name="Ding Y."/>
            <person name="Zhao R."/>
            <person name="Feng M."/>
            <person name="Zhu Y."/>
            <person name="Feng Y."/>
            <person name="Jiang X."/>
            <person name="Zhu D."/>
            <person name="Xiang H."/>
            <person name="Feng X."/>
            <person name="Li S."/>
            <person name="Wang J."/>
            <person name="Zhang G."/>
            <person name="Kronforst M.R."/>
            <person name="Wang W."/>
        </authorList>
    </citation>
    <scope>NUCLEOTIDE SEQUENCE [LARGE SCALE GENOMIC DNA]</scope>
    <source>
        <strain evidence="18">Ya'a_city_454_Px</strain>
        <tissue evidence="18">Whole body</tissue>
    </source>
</reference>
<feature type="transmembrane region" description="Helical" evidence="16">
    <location>
        <begin position="512"/>
        <end position="537"/>
    </location>
</feature>
<evidence type="ECO:0000256" key="9">
    <source>
        <dbReference type="ARBA" id="ARBA00022989"/>
    </source>
</evidence>
<evidence type="ECO:0000256" key="16">
    <source>
        <dbReference type="SAM" id="Phobius"/>
    </source>
</evidence>
<feature type="compositionally biased region" description="Low complexity" evidence="15">
    <location>
        <begin position="24"/>
        <end position="37"/>
    </location>
</feature>
<dbReference type="EMBL" id="KQ459460">
    <property type="protein sequence ID" value="KPJ00846.1"/>
    <property type="molecule type" value="Genomic_DNA"/>
</dbReference>
<dbReference type="InterPro" id="IPR037272">
    <property type="entry name" value="SNS_sf"/>
</dbReference>
<dbReference type="PROSITE" id="PS00610">
    <property type="entry name" value="NA_NEUROTRAN_SYMP_1"/>
    <property type="match status" value="1"/>
</dbReference>
<feature type="binding site" evidence="11">
    <location>
        <position position="528"/>
    </location>
    <ligand>
        <name>Na(+)</name>
        <dbReference type="ChEBI" id="CHEBI:29101"/>
        <label>1</label>
    </ligand>
</feature>
<feature type="disulfide bond" evidence="12">
    <location>
        <begin position="284"/>
        <end position="293"/>
    </location>
</feature>
<feature type="transmembrane region" description="Helical" evidence="16">
    <location>
        <begin position="631"/>
        <end position="651"/>
    </location>
</feature>
<feature type="binding site" evidence="11">
    <location>
        <position position="459"/>
    </location>
    <ligand>
        <name>Na(+)</name>
        <dbReference type="ChEBI" id="CHEBI:29101"/>
        <label>1</label>
    </ligand>
</feature>
<dbReference type="Proteomes" id="UP000053268">
    <property type="component" value="Unassembled WGS sequence"/>
</dbReference>
<feature type="transmembrane region" description="Helical" evidence="16">
    <location>
        <begin position="344"/>
        <end position="361"/>
    </location>
</feature>
<feature type="compositionally biased region" description="Pro residues" evidence="15">
    <location>
        <begin position="1276"/>
        <end position="1286"/>
    </location>
</feature>
<feature type="compositionally biased region" description="Gly residues" evidence="15">
    <location>
        <begin position="1"/>
        <end position="11"/>
    </location>
</feature>
<dbReference type="Gene3D" id="1.10.238.10">
    <property type="entry name" value="EF-hand"/>
    <property type="match status" value="2"/>
</dbReference>
<dbReference type="SUPFAM" id="SSF57850">
    <property type="entry name" value="RING/U-box"/>
    <property type="match status" value="1"/>
</dbReference>
<dbReference type="Pfam" id="PF00209">
    <property type="entry name" value="SNF"/>
    <property type="match status" value="1"/>
</dbReference>
<dbReference type="InterPro" id="IPR015154">
    <property type="entry name" value="EF-hand_dom_typ2"/>
</dbReference>
<keyword evidence="9 16" id="KW-1133">Transmembrane helix</keyword>
<feature type="transmembrane region" description="Helical" evidence="16">
    <location>
        <begin position="203"/>
        <end position="224"/>
    </location>
</feature>
<evidence type="ECO:0000256" key="7">
    <source>
        <dbReference type="ARBA" id="ARBA00022833"/>
    </source>
</evidence>
<feature type="compositionally biased region" description="Polar residues" evidence="15">
    <location>
        <begin position="1322"/>
        <end position="1337"/>
    </location>
</feature>
<dbReference type="PANTHER" id="PTHR11616:SF38">
    <property type="entry name" value="SODIUM-DEPENDENT DOPAMINE TRANSPORTER"/>
    <property type="match status" value="1"/>
</dbReference>
<dbReference type="PROSITE" id="PS50135">
    <property type="entry name" value="ZF_ZZ_2"/>
    <property type="match status" value="1"/>
</dbReference>
<dbReference type="GO" id="GO:0015293">
    <property type="term" value="F:symporter activity"/>
    <property type="evidence" value="ECO:0007669"/>
    <property type="project" value="UniProtKB-KW"/>
</dbReference>
<keyword evidence="4 14" id="KW-0812">Transmembrane</keyword>
<feature type="region of interest" description="Disordered" evidence="15">
    <location>
        <begin position="1"/>
        <end position="69"/>
    </location>
</feature>
<dbReference type="InterPro" id="IPR015153">
    <property type="entry name" value="EF-hand_dom_typ1"/>
</dbReference>
<evidence type="ECO:0000256" key="11">
    <source>
        <dbReference type="PIRSR" id="PIRSR600175-1"/>
    </source>
</evidence>
<organism evidence="18 19">
    <name type="scientific">Papilio xuthus</name>
    <name type="common">Asian swallowtail butterfly</name>
    <dbReference type="NCBI Taxonomy" id="66420"/>
    <lineage>
        <taxon>Eukaryota</taxon>
        <taxon>Metazoa</taxon>
        <taxon>Ecdysozoa</taxon>
        <taxon>Arthropoda</taxon>
        <taxon>Hexapoda</taxon>
        <taxon>Insecta</taxon>
        <taxon>Pterygota</taxon>
        <taxon>Neoptera</taxon>
        <taxon>Endopterygota</taxon>
        <taxon>Lepidoptera</taxon>
        <taxon>Glossata</taxon>
        <taxon>Ditrysia</taxon>
        <taxon>Papilionoidea</taxon>
        <taxon>Papilionidae</taxon>
        <taxon>Papilioninae</taxon>
        <taxon>Papilio</taxon>
    </lineage>
</organism>
<keyword evidence="3 14" id="KW-0813">Transport</keyword>
<comment type="similarity">
    <text evidence="2 14">Belongs to the sodium:neurotransmitter symporter (SNF) (TC 2.A.22) family.</text>
</comment>
<evidence type="ECO:0000256" key="15">
    <source>
        <dbReference type="SAM" id="MobiDB-lite"/>
    </source>
</evidence>
<dbReference type="CDD" id="cd11497">
    <property type="entry name" value="SLC6sbd_SERT-like"/>
    <property type="match status" value="1"/>
</dbReference>
<sequence>MAGMPGLGNSVGAGELRDNTPDASNRSSSSGSRRGSSPQRVLEQEVDVCCHRPVGNTTRPRLSSYDADYHDNSKVPTMASLSGSSVVTHTAPSYEEQRASPALLSRNTSTPGGRSLLRDDGYCSAGSTPRAFGEPKVQIEEEGYYNEAKRIRADSIKPEASDGRETWGTGADFLLSIIGFAVDLANVWRFPYLCYRNGGGAFLIPYMLMLIFGAVPLFYMELILGQYNRQGPITLWKICPLFKGVGFCAVMVAFYVSFYYNVIIGWAFYFLVSSATSELPWLHCDNAWNTDQCWDAARSNTTNRTDIPYHGPLSHFTPASEFFHRAVLEMQHSEGLNDLGLPKWQLVACLGVVYITLYLSLFKGVKSSGKVVWLTATMPYVVLSILLARGLLLPGAARGIAYYLQPELSRLKDTQVWVDAAVQIFYSVGAGFGVHLSYASYNTFHNNCYRDCLVTTLVNCFTSFFSGFVIFTYLGFMSYKQGVPISSVATEGPGLVFQVYPEAVATLPGASLWAMLFFFMLIMLGLDSGMGGLECVITGLLDQARACGATRLRREHFTLLVVCVSFCVACINVTPGGIYMFHLLDTYAAGISLLCSALFEALAVSWFYGLERFSDDVEEMLGFRPGIYWRVCWKFISPTFIIGVVVFGLLYQQPLQYQTYMYPQWAVVLGWGLACSSILMIPLVALYKIIRTPGTCRQRLACCISPESEHEAIRGGAPVSRFTWRHWLYIPGVIMSLERESVGVMPQVNLGSASVDPRSQLLQEMREQNFDMIRFASYRTACKLRYVQKKCNLHVIDIWNVIEAFRENALNTLEPNACVNVTRLETLVSSLYHNLNKRLPPAHQVSVEACSALLLNWLLSAYSTGDNVGKIRVFSIKVALATMCAGKLMDKLRYIFSQLSDGNGHLLVKRLSDYLREVLALPAAVYESPSFCYNDSLALSIFNQNVKITVNDFLDTLMSDPGPPCLVWLPLLHRLASVENVVHPLACSVCRRGSLTGFRYRCTRCAAYTLCQDCFWRGRVSPPHTNEHEVKEYAAYKSPSKQIGATLRKSFRCVPAARPPLPRYPDQPERTLNLSHIVPPSPVPAHNGFPEYAGACAGAGYVNTGSLDSRSSRSTHRSIADHLSRGVDDEHRLIARYAARLAHENRTMPRAGRSASLTPELGRSSSEGSEVDAARQQRELISQLEAKNREIMREIARLRQQEAEASSSGGGTAPPLVSELRALRQRKDELEGHLSSLQESRKHLMQQLEGLMRMLKTQQSSPRSTPNSSPRSTKSPPLPGSQPQPSAPERETTGRVRSAPQTPSLGERERIDMTHSLGGMDSMTNDGRNFHQNQRPTTMGIDNRNLRSDLLYAADSVTNAMSTLVRELNSEGSDTEDNVKGGLEARKQRDFEEDEDSDGPMPRPQPPRHYIHDNTVQWKSDIACKVQAEPPLFTSVPSICLNFAQVAAQNTILGVGEVAGCGGRELRSAYELGLSSHEENNT</sequence>
<dbReference type="NCBIfam" id="NF037979">
    <property type="entry name" value="Na_transp"/>
    <property type="match status" value="1"/>
</dbReference>
<protein>
    <recommendedName>
        <fullName evidence="14">Transporter</fullName>
    </recommendedName>
</protein>
<keyword evidence="7" id="KW-0862">Zinc</keyword>
<feature type="binding site" evidence="11">
    <location>
        <position position="427"/>
    </location>
    <ligand>
        <name>Na(+)</name>
        <dbReference type="ChEBI" id="CHEBI:29101"/>
        <label>1</label>
    </ligand>
</feature>
<feature type="compositionally biased region" description="Low complexity" evidence="15">
    <location>
        <begin position="1260"/>
        <end position="1275"/>
    </location>
</feature>